<gene>
    <name evidence="1" type="ORF">FNA67_01095</name>
</gene>
<dbReference type="Proteomes" id="UP000321062">
    <property type="component" value="Chromosome"/>
</dbReference>
<dbReference type="AlphaFoldDB" id="A0A5B9DKG0"/>
<protein>
    <submittedName>
        <fullName evidence="1">Uncharacterized protein</fullName>
    </submittedName>
</protein>
<dbReference type="EMBL" id="CP041690">
    <property type="protein sequence ID" value="QEE18858.1"/>
    <property type="molecule type" value="Genomic_DNA"/>
</dbReference>
<evidence type="ECO:0000313" key="1">
    <source>
        <dbReference type="EMBL" id="QEE18858.1"/>
    </source>
</evidence>
<accession>A0A5B9DKG0</accession>
<sequence length="137" mass="15258">MLDAHPQSFLTSTLPINDNAEFRRMVETLKELRGQGVGVSDEDLLLRDFTKEQIGALASKAIDAARNEMVRDAPRYDRPKRLDLARRAILDLFPDKLIIVACLQSNAFTHREIEDLLPEAIALASDDFAGSEPPRGA</sequence>
<proteinExistence type="predicted"/>
<name>A0A5B9DKG0_9HYPH</name>
<keyword evidence="2" id="KW-1185">Reference proteome</keyword>
<evidence type="ECO:0000313" key="2">
    <source>
        <dbReference type="Proteomes" id="UP000321062"/>
    </source>
</evidence>
<reference evidence="1 2" key="1">
    <citation type="journal article" date="2015" name="Int. J. Syst. Evol. Microbiol.">
        <title>Youhaiella tibetensis gen. nov., sp. nov., isolated from subsurface sediment.</title>
        <authorList>
            <person name="Wang Y.X."/>
            <person name="Huang F.Q."/>
            <person name="Nogi Y."/>
            <person name="Pang S.J."/>
            <person name="Wang P.K."/>
            <person name="Lv J."/>
        </authorList>
    </citation>
    <scope>NUCLEOTIDE SEQUENCE [LARGE SCALE GENOMIC DNA]</scope>
    <source>
        <strain evidence="2">fig4</strain>
    </source>
</reference>
<dbReference type="RefSeq" id="WP_147654760.1">
    <property type="nucleotide sequence ID" value="NZ_BMFM01000001.1"/>
</dbReference>
<dbReference type="KEGG" id="yti:FNA67_01095"/>
<organism evidence="1 2">
    <name type="scientific">Paradevosia tibetensis</name>
    <dbReference type="NCBI Taxonomy" id="1447062"/>
    <lineage>
        <taxon>Bacteria</taxon>
        <taxon>Pseudomonadati</taxon>
        <taxon>Pseudomonadota</taxon>
        <taxon>Alphaproteobacteria</taxon>
        <taxon>Hyphomicrobiales</taxon>
        <taxon>Devosiaceae</taxon>
        <taxon>Paradevosia</taxon>
    </lineage>
</organism>